<sequence length="78" mass="9096">MKEKKEGENDDCVRFRIVFYEEVDNQYDPEKQSSRDVIVKYVYYLSNPQKESLITVTSVGTVLAATPITYAYNNMGFR</sequence>
<accession>A0A1I7TDP8</accession>
<name>A0A1I7TDP8_9PELO</name>
<evidence type="ECO:0000313" key="2">
    <source>
        <dbReference type="WBParaSite" id="Csp11.Scaffold587.g4917.t1"/>
    </source>
</evidence>
<protein>
    <submittedName>
        <fullName evidence="2">Helitron helicase</fullName>
    </submittedName>
</protein>
<keyword evidence="1" id="KW-1185">Reference proteome</keyword>
<dbReference type="eggNOG" id="KOG2532">
    <property type="taxonomic scope" value="Eukaryota"/>
</dbReference>
<dbReference type="WBParaSite" id="Csp11.Scaffold587.g4917.t1">
    <property type="protein sequence ID" value="Csp11.Scaffold587.g4917.t1"/>
    <property type="gene ID" value="Csp11.Scaffold587.g4917"/>
</dbReference>
<proteinExistence type="predicted"/>
<dbReference type="AlphaFoldDB" id="A0A1I7TDP8"/>
<dbReference type="Proteomes" id="UP000095282">
    <property type="component" value="Unplaced"/>
</dbReference>
<evidence type="ECO:0000313" key="1">
    <source>
        <dbReference type="Proteomes" id="UP000095282"/>
    </source>
</evidence>
<dbReference type="STRING" id="1561998.A0A1I7TDP8"/>
<organism evidence="1 2">
    <name type="scientific">Caenorhabditis tropicalis</name>
    <dbReference type="NCBI Taxonomy" id="1561998"/>
    <lineage>
        <taxon>Eukaryota</taxon>
        <taxon>Metazoa</taxon>
        <taxon>Ecdysozoa</taxon>
        <taxon>Nematoda</taxon>
        <taxon>Chromadorea</taxon>
        <taxon>Rhabditida</taxon>
        <taxon>Rhabditina</taxon>
        <taxon>Rhabditomorpha</taxon>
        <taxon>Rhabditoidea</taxon>
        <taxon>Rhabditidae</taxon>
        <taxon>Peloderinae</taxon>
        <taxon>Caenorhabditis</taxon>
    </lineage>
</organism>
<reference evidence="2" key="1">
    <citation type="submission" date="2016-11" db="UniProtKB">
        <authorList>
            <consortium name="WormBaseParasite"/>
        </authorList>
    </citation>
    <scope>IDENTIFICATION</scope>
</reference>